<dbReference type="Pfam" id="PF13639">
    <property type="entry name" value="zf-RING_2"/>
    <property type="match status" value="1"/>
</dbReference>
<protein>
    <recommendedName>
        <fullName evidence="2">RING-type domain-containing protein</fullName>
    </recommendedName>
</protein>
<dbReference type="SMART" id="SM00184">
    <property type="entry name" value="RING"/>
    <property type="match status" value="1"/>
</dbReference>
<dbReference type="EMBL" id="JAWDJX010000017">
    <property type="protein sequence ID" value="KAK3053124.1"/>
    <property type="molecule type" value="Genomic_DNA"/>
</dbReference>
<organism evidence="3 4">
    <name type="scientific">Extremus antarcticus</name>
    <dbReference type="NCBI Taxonomy" id="702011"/>
    <lineage>
        <taxon>Eukaryota</taxon>
        <taxon>Fungi</taxon>
        <taxon>Dikarya</taxon>
        <taxon>Ascomycota</taxon>
        <taxon>Pezizomycotina</taxon>
        <taxon>Dothideomycetes</taxon>
        <taxon>Dothideomycetidae</taxon>
        <taxon>Mycosphaerellales</taxon>
        <taxon>Extremaceae</taxon>
        <taxon>Extremus</taxon>
    </lineage>
</organism>
<dbReference type="Proteomes" id="UP001271007">
    <property type="component" value="Unassembled WGS sequence"/>
</dbReference>
<sequence>MTTRTQFFETGLTPCNILPERDNTNCSICQSGCTSPVTLRCHHIFDKSCIEQWLTMRGRNTCPICKSILFTLPPNEDINFGREHRAQIGQALRLSGLSQSGALSTMDAFGGASPSITMLQRAVPGVSAYLAERLTVPGLIPSSGLGIIRTDILLRHFVVIGNLVPALATVQGRHYNEQDAADWHLVLSHTWSFLQSQNGRTIDVDSFVVLMRKEVRKRLDGHFNDAGKISCLFQYADPAEPNPCFDDLQVVLEYVTFLCYRRYEGEAQLGVRRKEEKEERERKKAACFELKMRSLCGVM</sequence>
<proteinExistence type="predicted"/>
<gene>
    <name evidence="3" type="ORF">LTR09_005750</name>
</gene>
<dbReference type="SUPFAM" id="SSF57850">
    <property type="entry name" value="RING/U-box"/>
    <property type="match status" value="1"/>
</dbReference>
<keyword evidence="4" id="KW-1185">Reference proteome</keyword>
<dbReference type="Gene3D" id="3.30.40.10">
    <property type="entry name" value="Zinc/RING finger domain, C3HC4 (zinc finger)"/>
    <property type="match status" value="1"/>
</dbReference>
<dbReference type="GO" id="GO:0008270">
    <property type="term" value="F:zinc ion binding"/>
    <property type="evidence" value="ECO:0007669"/>
    <property type="project" value="UniProtKB-KW"/>
</dbReference>
<dbReference type="InterPro" id="IPR013083">
    <property type="entry name" value="Znf_RING/FYVE/PHD"/>
</dbReference>
<name>A0AAJ0DMP7_9PEZI</name>
<dbReference type="InterPro" id="IPR001841">
    <property type="entry name" value="Znf_RING"/>
</dbReference>
<evidence type="ECO:0000256" key="1">
    <source>
        <dbReference type="PROSITE-ProRule" id="PRU00175"/>
    </source>
</evidence>
<evidence type="ECO:0000259" key="2">
    <source>
        <dbReference type="PROSITE" id="PS50089"/>
    </source>
</evidence>
<keyword evidence="1" id="KW-0863">Zinc-finger</keyword>
<evidence type="ECO:0000313" key="4">
    <source>
        <dbReference type="Proteomes" id="UP001271007"/>
    </source>
</evidence>
<dbReference type="PROSITE" id="PS50089">
    <property type="entry name" value="ZF_RING_2"/>
    <property type="match status" value="1"/>
</dbReference>
<reference evidence="3" key="1">
    <citation type="submission" date="2023-04" db="EMBL/GenBank/DDBJ databases">
        <title>Black Yeasts Isolated from many extreme environments.</title>
        <authorList>
            <person name="Coleine C."/>
            <person name="Stajich J.E."/>
            <person name="Selbmann L."/>
        </authorList>
    </citation>
    <scope>NUCLEOTIDE SEQUENCE</scope>
    <source>
        <strain evidence="3">CCFEE 5312</strain>
    </source>
</reference>
<keyword evidence="1" id="KW-0479">Metal-binding</keyword>
<feature type="domain" description="RING-type" evidence="2">
    <location>
        <begin position="26"/>
        <end position="66"/>
    </location>
</feature>
<comment type="caution">
    <text evidence="3">The sequence shown here is derived from an EMBL/GenBank/DDBJ whole genome shotgun (WGS) entry which is preliminary data.</text>
</comment>
<keyword evidence="1" id="KW-0862">Zinc</keyword>
<evidence type="ECO:0000313" key="3">
    <source>
        <dbReference type="EMBL" id="KAK3053124.1"/>
    </source>
</evidence>
<dbReference type="AlphaFoldDB" id="A0AAJ0DMP7"/>
<accession>A0AAJ0DMP7</accession>